<evidence type="ECO:0000313" key="3">
    <source>
        <dbReference type="Proteomes" id="UP000631114"/>
    </source>
</evidence>
<feature type="domain" description="RNase H type-1" evidence="1">
    <location>
        <begin position="31"/>
        <end position="84"/>
    </location>
</feature>
<reference evidence="2 3" key="1">
    <citation type="submission" date="2020-10" db="EMBL/GenBank/DDBJ databases">
        <title>The Coptis chinensis genome and diversification of protoberbering-type alkaloids.</title>
        <authorList>
            <person name="Wang B."/>
            <person name="Shu S."/>
            <person name="Song C."/>
            <person name="Liu Y."/>
        </authorList>
    </citation>
    <scope>NUCLEOTIDE SEQUENCE [LARGE SCALE GENOMIC DNA]</scope>
    <source>
        <strain evidence="2">HL-2020</strain>
        <tissue evidence="2">Leaf</tissue>
    </source>
</reference>
<organism evidence="2 3">
    <name type="scientific">Coptis chinensis</name>
    <dbReference type="NCBI Taxonomy" id="261450"/>
    <lineage>
        <taxon>Eukaryota</taxon>
        <taxon>Viridiplantae</taxon>
        <taxon>Streptophyta</taxon>
        <taxon>Embryophyta</taxon>
        <taxon>Tracheophyta</taxon>
        <taxon>Spermatophyta</taxon>
        <taxon>Magnoliopsida</taxon>
        <taxon>Ranunculales</taxon>
        <taxon>Ranunculaceae</taxon>
        <taxon>Coptidoideae</taxon>
        <taxon>Coptis</taxon>
    </lineage>
</organism>
<dbReference type="PANTHER" id="PTHR47723">
    <property type="entry name" value="OS05G0353850 PROTEIN"/>
    <property type="match status" value="1"/>
</dbReference>
<gene>
    <name evidence="2" type="ORF">IFM89_015377</name>
</gene>
<name>A0A835I9S6_9MAGN</name>
<evidence type="ECO:0000313" key="2">
    <source>
        <dbReference type="EMBL" id="KAF9614115.1"/>
    </source>
</evidence>
<dbReference type="PROSITE" id="PS50879">
    <property type="entry name" value="RNASE_H_1"/>
    <property type="match status" value="1"/>
</dbReference>
<proteinExistence type="predicted"/>
<dbReference type="EMBL" id="JADFTS010000003">
    <property type="protein sequence ID" value="KAF9614115.1"/>
    <property type="molecule type" value="Genomic_DNA"/>
</dbReference>
<accession>A0A835I9S6</accession>
<protein>
    <recommendedName>
        <fullName evidence="1">RNase H type-1 domain-containing protein</fullName>
    </recommendedName>
</protein>
<comment type="caution">
    <text evidence="2">The sequence shown here is derived from an EMBL/GenBank/DDBJ whole genome shotgun (WGS) entry which is preliminary data.</text>
</comment>
<dbReference type="InterPro" id="IPR002156">
    <property type="entry name" value="RNaseH_domain"/>
</dbReference>
<dbReference type="GO" id="GO:0004523">
    <property type="term" value="F:RNA-DNA hybrid ribonuclease activity"/>
    <property type="evidence" value="ECO:0007669"/>
    <property type="project" value="InterPro"/>
</dbReference>
<keyword evidence="3" id="KW-1185">Reference proteome</keyword>
<dbReference type="PANTHER" id="PTHR47723:SF19">
    <property type="entry name" value="POLYNUCLEOTIDYL TRANSFERASE, RIBONUCLEASE H-LIKE SUPERFAMILY PROTEIN"/>
    <property type="match status" value="1"/>
</dbReference>
<dbReference type="InterPro" id="IPR012337">
    <property type="entry name" value="RNaseH-like_sf"/>
</dbReference>
<dbReference type="GO" id="GO:0003676">
    <property type="term" value="F:nucleic acid binding"/>
    <property type="evidence" value="ECO:0007669"/>
    <property type="project" value="InterPro"/>
</dbReference>
<dbReference type="AlphaFoldDB" id="A0A835I9S6"/>
<sequence>MFKFVEDADSVTAVRVETSRVGISISWQFPPSGWLKRNTDGSALGCPGPAGAGGVLRNEYGGFIYGFASPFKRANAILMECYAL</sequence>
<dbReference type="Proteomes" id="UP000631114">
    <property type="component" value="Unassembled WGS sequence"/>
</dbReference>
<dbReference type="SUPFAM" id="SSF53098">
    <property type="entry name" value="Ribonuclease H-like"/>
    <property type="match status" value="1"/>
</dbReference>
<evidence type="ECO:0000259" key="1">
    <source>
        <dbReference type="PROSITE" id="PS50879"/>
    </source>
</evidence>
<dbReference type="InterPro" id="IPR053151">
    <property type="entry name" value="RNase_H-like"/>
</dbReference>